<dbReference type="PANTHER" id="PTHR24346">
    <property type="entry name" value="MAP/MICROTUBULE AFFINITY-REGULATING KINASE"/>
    <property type="match status" value="1"/>
</dbReference>
<reference evidence="5" key="1">
    <citation type="submission" date="2021-01" db="EMBL/GenBank/DDBJ databases">
        <authorList>
            <consortium name="Genoscope - CEA"/>
            <person name="William W."/>
        </authorList>
    </citation>
    <scope>NUCLEOTIDE SEQUENCE</scope>
</reference>
<sequence length="409" mass="47250">MSQNKFTLPRLFRSCTLVSQNQNPLNIYLNQFTKLLDILKLIQIAWKRNVKQIRLFKMDGTKVEECDLINIKNGSKLIAELSEIQFKPNIIENEYDIMQKIGEGGQGIVYLGKNKMTNQSVALKIMRKSNNMEREQVLKEITILKALDHKNIVKLYQERVIENQNEIIMVMEYLKGGCLLKLANSNLNEKNAKLYLKQIVDAVAYCHKKNIVHCDLKLENIMLQSSVQNDIKIIDFGVSDYVGQLIQTDGVVGTLSYLAPEILLSHQKYIQPSQDVWAVGCIIYGLVFGKLPFDGLDSQETYRNIIKCNYIIPKNNISKDLINLFNQIFINHPKRRINIFGIQQHPWFTEQPQLKLIPLNGNHRKSTSVESLYKSIDENKILVISQKETFHKRRSVSKFDNILAINKIK</sequence>
<feature type="domain" description="Protein kinase" evidence="4">
    <location>
        <begin position="95"/>
        <end position="348"/>
    </location>
</feature>
<dbReference type="PROSITE" id="PS00108">
    <property type="entry name" value="PROTEIN_KINASE_ST"/>
    <property type="match status" value="1"/>
</dbReference>
<dbReference type="GO" id="GO:0005524">
    <property type="term" value="F:ATP binding"/>
    <property type="evidence" value="ECO:0007669"/>
    <property type="project" value="UniProtKB-KW"/>
</dbReference>
<keyword evidence="3" id="KW-0067">ATP-binding</keyword>
<proteinExistence type="predicted"/>
<organism evidence="5 6">
    <name type="scientific">Paramecium sonneborni</name>
    <dbReference type="NCBI Taxonomy" id="65129"/>
    <lineage>
        <taxon>Eukaryota</taxon>
        <taxon>Sar</taxon>
        <taxon>Alveolata</taxon>
        <taxon>Ciliophora</taxon>
        <taxon>Intramacronucleata</taxon>
        <taxon>Oligohymenophorea</taxon>
        <taxon>Peniculida</taxon>
        <taxon>Parameciidae</taxon>
        <taxon>Paramecium</taxon>
    </lineage>
</organism>
<evidence type="ECO:0000313" key="5">
    <source>
        <dbReference type="EMBL" id="CAD8069784.1"/>
    </source>
</evidence>
<evidence type="ECO:0000259" key="4">
    <source>
        <dbReference type="PROSITE" id="PS50011"/>
    </source>
</evidence>
<evidence type="ECO:0000313" key="6">
    <source>
        <dbReference type="Proteomes" id="UP000692954"/>
    </source>
</evidence>
<dbReference type="FunFam" id="1.10.510.10:FF:000571">
    <property type="entry name" value="Maternal embryonic leucine zipper kinase"/>
    <property type="match status" value="1"/>
</dbReference>
<name>A0A8S1M3U4_9CILI</name>
<keyword evidence="2" id="KW-0547">Nucleotide-binding</keyword>
<dbReference type="InterPro" id="IPR000719">
    <property type="entry name" value="Prot_kinase_dom"/>
</dbReference>
<evidence type="ECO:0000256" key="2">
    <source>
        <dbReference type="ARBA" id="ARBA00022741"/>
    </source>
</evidence>
<dbReference type="GO" id="GO:0035556">
    <property type="term" value="P:intracellular signal transduction"/>
    <property type="evidence" value="ECO:0007669"/>
    <property type="project" value="TreeGrafter"/>
</dbReference>
<dbReference type="Pfam" id="PF00069">
    <property type="entry name" value="Pkinase"/>
    <property type="match status" value="1"/>
</dbReference>
<dbReference type="EMBL" id="CAJJDN010000026">
    <property type="protein sequence ID" value="CAD8069784.1"/>
    <property type="molecule type" value="Genomic_DNA"/>
</dbReference>
<accession>A0A8S1M3U4</accession>
<dbReference type="Proteomes" id="UP000692954">
    <property type="component" value="Unassembled WGS sequence"/>
</dbReference>
<dbReference type="GO" id="GO:0004674">
    <property type="term" value="F:protein serine/threonine kinase activity"/>
    <property type="evidence" value="ECO:0007669"/>
    <property type="project" value="TreeGrafter"/>
</dbReference>
<dbReference type="PANTHER" id="PTHR24346:SF30">
    <property type="entry name" value="MATERNAL EMBRYONIC LEUCINE ZIPPER KINASE"/>
    <property type="match status" value="1"/>
</dbReference>
<dbReference type="PROSITE" id="PS50011">
    <property type="entry name" value="PROTEIN_KINASE_DOM"/>
    <property type="match status" value="1"/>
</dbReference>
<comment type="subunit">
    <text evidence="1">Monomer.</text>
</comment>
<dbReference type="InterPro" id="IPR008271">
    <property type="entry name" value="Ser/Thr_kinase_AS"/>
</dbReference>
<evidence type="ECO:0000256" key="1">
    <source>
        <dbReference type="ARBA" id="ARBA00011245"/>
    </source>
</evidence>
<keyword evidence="6" id="KW-1185">Reference proteome</keyword>
<dbReference type="GO" id="GO:0005737">
    <property type="term" value="C:cytoplasm"/>
    <property type="evidence" value="ECO:0007669"/>
    <property type="project" value="TreeGrafter"/>
</dbReference>
<dbReference type="SMART" id="SM00220">
    <property type="entry name" value="S_TKc"/>
    <property type="match status" value="1"/>
</dbReference>
<comment type="caution">
    <text evidence="5">The sequence shown here is derived from an EMBL/GenBank/DDBJ whole genome shotgun (WGS) entry which is preliminary data.</text>
</comment>
<gene>
    <name evidence="5" type="ORF">PSON_ATCC_30995.1.T0260020</name>
</gene>
<dbReference type="OrthoDB" id="10252171at2759"/>
<evidence type="ECO:0000256" key="3">
    <source>
        <dbReference type="ARBA" id="ARBA00022840"/>
    </source>
</evidence>
<protein>
    <recommendedName>
        <fullName evidence="4">Protein kinase domain-containing protein</fullName>
    </recommendedName>
</protein>
<dbReference type="AlphaFoldDB" id="A0A8S1M3U4"/>